<dbReference type="AlphaFoldDB" id="A0AA35WC52"/>
<dbReference type="InterPro" id="IPR022644">
    <property type="entry name" value="De-COase2_N"/>
</dbReference>
<keyword evidence="9" id="KW-1185">Reference proteome</keyword>
<dbReference type="InterPro" id="IPR009006">
    <property type="entry name" value="Ala_racemase/Decarboxylase_C"/>
</dbReference>
<dbReference type="GO" id="GO:0008836">
    <property type="term" value="F:diaminopimelate decarboxylase activity"/>
    <property type="evidence" value="ECO:0007669"/>
    <property type="project" value="InterPro"/>
</dbReference>
<feature type="modified residue" description="N6-(pyridoxal phosphate)lysine" evidence="5">
    <location>
        <position position="57"/>
    </location>
</feature>
<feature type="domain" description="Orn/DAP/Arg decarboxylase 2 N-terminal" evidence="7">
    <location>
        <begin position="43"/>
        <end position="286"/>
    </location>
</feature>
<dbReference type="GO" id="GO:0009089">
    <property type="term" value="P:lysine biosynthetic process via diaminopimelate"/>
    <property type="evidence" value="ECO:0007669"/>
    <property type="project" value="InterPro"/>
</dbReference>
<comment type="cofactor">
    <cofactor evidence="1 5">
        <name>pyridoxal 5'-phosphate</name>
        <dbReference type="ChEBI" id="CHEBI:597326"/>
    </cofactor>
</comment>
<evidence type="ECO:0000313" key="8">
    <source>
        <dbReference type="EMBL" id="CAI8007842.1"/>
    </source>
</evidence>
<dbReference type="EMBL" id="CASHTH010000800">
    <property type="protein sequence ID" value="CAI8007842.1"/>
    <property type="molecule type" value="Genomic_DNA"/>
</dbReference>
<dbReference type="HAMAP" id="MF_02120">
    <property type="entry name" value="LysA"/>
    <property type="match status" value="1"/>
</dbReference>
<dbReference type="NCBIfam" id="TIGR01048">
    <property type="entry name" value="lysA"/>
    <property type="match status" value="1"/>
</dbReference>
<evidence type="ECO:0000313" key="9">
    <source>
        <dbReference type="Proteomes" id="UP001174909"/>
    </source>
</evidence>
<keyword evidence="6" id="KW-0732">Signal</keyword>
<sequence>MRTTTLLLAGAMWSVWRRSSGPRCMCSTRIPCGGCAAEFRTEFGTRYPNSRVAYASKAFVNPAIARIVAEEGLGLDVVSGGELAVARAADVPPDTIYFHGNNKTPEELEFALDYGIGQIVVDSFHELEVLDAIAGERGVRQDIMLRLSPGIDAHTHEKTTTGILDSKFGFSIETGDAAKAIRQAMSAANLDLVGIHFHLGSPIFELEPYELGVEVVLNYLTQFKEEGLRLEIFSPGGGFAIGYVRSEPPPQIAEYAESITKYTSRLCEELGFGTPLLVVEPGRSIVGRAGVALYTVGGIKDIPTVRKYVSLDGGMGDNIRPAIYGSEYEAVLASRMSAPPAEVVTLAGKYCESGDVLVKDITMPVVEPGDIIAIPSSGAYAPSMASNYNLNGRPAIVMAKDGDARLIRRRETYADMMMADVF</sequence>
<evidence type="ECO:0000259" key="7">
    <source>
        <dbReference type="Pfam" id="PF02784"/>
    </source>
</evidence>
<dbReference type="Proteomes" id="UP001174909">
    <property type="component" value="Unassembled WGS sequence"/>
</dbReference>
<reference evidence="8" key="1">
    <citation type="submission" date="2023-03" db="EMBL/GenBank/DDBJ databases">
        <authorList>
            <person name="Steffen K."/>
            <person name="Cardenas P."/>
        </authorList>
    </citation>
    <scope>NUCLEOTIDE SEQUENCE</scope>
</reference>
<dbReference type="Gene3D" id="3.20.20.10">
    <property type="entry name" value="Alanine racemase"/>
    <property type="match status" value="1"/>
</dbReference>
<dbReference type="PROSITE" id="PS00878">
    <property type="entry name" value="ODR_DC_2_1"/>
    <property type="match status" value="1"/>
</dbReference>
<name>A0AA35WC52_GEOBA</name>
<dbReference type="SUPFAM" id="SSF51419">
    <property type="entry name" value="PLP-binding barrel"/>
    <property type="match status" value="1"/>
</dbReference>
<comment type="caution">
    <text evidence="8">The sequence shown here is derived from an EMBL/GenBank/DDBJ whole genome shotgun (WGS) entry which is preliminary data.</text>
</comment>
<keyword evidence="2" id="KW-0210">Decarboxylase</keyword>
<proteinExistence type="inferred from homology"/>
<evidence type="ECO:0000256" key="4">
    <source>
        <dbReference type="ARBA" id="ARBA00023239"/>
    </source>
</evidence>
<feature type="chain" id="PRO_5041248026" evidence="6">
    <location>
        <begin position="22"/>
        <end position="422"/>
    </location>
</feature>
<gene>
    <name evidence="8" type="ORF">GBAR_LOCUS5424</name>
</gene>
<dbReference type="InterPro" id="IPR000183">
    <property type="entry name" value="Orn/DAP/Arg_de-COase"/>
</dbReference>
<dbReference type="InterPro" id="IPR029066">
    <property type="entry name" value="PLP-binding_barrel"/>
</dbReference>
<dbReference type="FunFam" id="3.20.20.10:FF:000003">
    <property type="entry name" value="Diaminopimelate decarboxylase"/>
    <property type="match status" value="1"/>
</dbReference>
<accession>A0AA35WC52</accession>
<dbReference type="InterPro" id="IPR022653">
    <property type="entry name" value="De-COase2_pyr-phos_BS"/>
</dbReference>
<keyword evidence="4" id="KW-0456">Lyase</keyword>
<dbReference type="SUPFAM" id="SSF50621">
    <property type="entry name" value="Alanine racemase C-terminal domain-like"/>
    <property type="match status" value="1"/>
</dbReference>
<dbReference type="Pfam" id="PF02784">
    <property type="entry name" value="Orn_Arg_deC_N"/>
    <property type="match status" value="1"/>
</dbReference>
<feature type="signal peptide" evidence="6">
    <location>
        <begin position="1"/>
        <end position="21"/>
    </location>
</feature>
<evidence type="ECO:0000256" key="6">
    <source>
        <dbReference type="SAM" id="SignalP"/>
    </source>
</evidence>
<protein>
    <submittedName>
        <fullName evidence="8">Diaminopimelate decarboxylase</fullName>
    </submittedName>
</protein>
<keyword evidence="3 5" id="KW-0663">Pyridoxal phosphate</keyword>
<dbReference type="Gene3D" id="2.40.37.10">
    <property type="entry name" value="Lyase, Ornithine Decarboxylase, Chain A, domain 1"/>
    <property type="match status" value="1"/>
</dbReference>
<evidence type="ECO:0000256" key="1">
    <source>
        <dbReference type="ARBA" id="ARBA00001933"/>
    </source>
</evidence>
<evidence type="ECO:0000256" key="3">
    <source>
        <dbReference type="ARBA" id="ARBA00022898"/>
    </source>
</evidence>
<organism evidence="8 9">
    <name type="scientific">Geodia barretti</name>
    <name type="common">Barrett's horny sponge</name>
    <dbReference type="NCBI Taxonomy" id="519541"/>
    <lineage>
        <taxon>Eukaryota</taxon>
        <taxon>Metazoa</taxon>
        <taxon>Porifera</taxon>
        <taxon>Demospongiae</taxon>
        <taxon>Heteroscleromorpha</taxon>
        <taxon>Tetractinellida</taxon>
        <taxon>Astrophorina</taxon>
        <taxon>Geodiidae</taxon>
        <taxon>Geodia</taxon>
    </lineage>
</organism>
<dbReference type="PANTHER" id="PTHR43727">
    <property type="entry name" value="DIAMINOPIMELATE DECARBOXYLASE"/>
    <property type="match status" value="1"/>
</dbReference>
<dbReference type="InterPro" id="IPR002986">
    <property type="entry name" value="DAP_deCOOHase_LysA"/>
</dbReference>
<dbReference type="CDD" id="cd06828">
    <property type="entry name" value="PLPDE_III_DapDC"/>
    <property type="match status" value="1"/>
</dbReference>
<dbReference type="PRINTS" id="PR01179">
    <property type="entry name" value="ODADCRBXLASE"/>
</dbReference>
<evidence type="ECO:0000256" key="2">
    <source>
        <dbReference type="ARBA" id="ARBA00022793"/>
    </source>
</evidence>
<dbReference type="PRINTS" id="PR01181">
    <property type="entry name" value="DAPDCRBXLASE"/>
</dbReference>
<feature type="active site" description="Proton donor" evidence="5">
    <location>
        <position position="351"/>
    </location>
</feature>
<evidence type="ECO:0000256" key="5">
    <source>
        <dbReference type="PIRSR" id="PIRSR600183-50"/>
    </source>
</evidence>
<dbReference type="PANTHER" id="PTHR43727:SF2">
    <property type="entry name" value="GROUP IV DECARBOXYLASE"/>
    <property type="match status" value="1"/>
</dbReference>